<dbReference type="PROSITE" id="PS50071">
    <property type="entry name" value="HOMEOBOX_2"/>
    <property type="match status" value="1"/>
</dbReference>
<dbReference type="Gene3D" id="1.10.10.60">
    <property type="entry name" value="Homeodomain-like"/>
    <property type="match status" value="1"/>
</dbReference>
<feature type="domain" description="Homeobox" evidence="6">
    <location>
        <begin position="682"/>
        <end position="745"/>
    </location>
</feature>
<dbReference type="GO" id="GO:0005634">
    <property type="term" value="C:nucleus"/>
    <property type="evidence" value="ECO:0007669"/>
    <property type="project" value="UniProtKB-SubCell"/>
</dbReference>
<evidence type="ECO:0000313" key="8">
    <source>
        <dbReference type="Proteomes" id="UP001211907"/>
    </source>
</evidence>
<evidence type="ECO:0000256" key="2">
    <source>
        <dbReference type="ARBA" id="ARBA00023155"/>
    </source>
</evidence>
<feature type="region of interest" description="Disordered" evidence="5">
    <location>
        <begin position="589"/>
        <end position="619"/>
    </location>
</feature>
<dbReference type="Proteomes" id="UP001211907">
    <property type="component" value="Unassembled WGS sequence"/>
</dbReference>
<dbReference type="EMBL" id="JADGJH010000131">
    <property type="protein sequence ID" value="KAJ3136732.1"/>
    <property type="molecule type" value="Genomic_DNA"/>
</dbReference>
<evidence type="ECO:0000256" key="3">
    <source>
        <dbReference type="ARBA" id="ARBA00023242"/>
    </source>
</evidence>
<dbReference type="AlphaFoldDB" id="A0AAD5T899"/>
<sequence length="756" mass="84298">MLTLEEYEKILGEYEYINIHPQTVVALSEVFPQSASISTANSQTSAAAAAITTADASGMSTVSTIKPLPFSSASSSLILTPLSSKRNSPAAGKYQMEQQQQLPLQQYQIKHSQQIPTANDALSGYNMLTAPSFRISPEASSNHCNDYGDDSVGVILQSDLKCNGMDGALERCSGGGNGESNLDDRIQQEFSSAAQLYSELIAEFDISEDVAQTYGYLHPMPWEMIEVMSRSQIELKTVDSAIDCRIPFTSSELENLRGGDSVDSNSSEIDFSGARNSLLNFPNPSLFESNIPEHRAIDGFSSSSFATLVTAALSSDSSFSSLTTVHETAEYPFRHSQQYPHKQRQQCHYKLRHDQTRQHDENLLPLQQQEQPHRYIPITELAAFCSDSNASFPYIPLVCSENESSGLSGVGRIERNDGTVIYDNPLQTIDPSTIYHHHHQILTYNDSEIHTNNNNSNIIIESAIEDNLEQTITENAGKIFTTYRSDEEYQLKHPNMYEIMQRSKSFAKTKRGGGEGRYHPYAQKLASKTNAETAAIDISMGTEKKRLSVVKATAAVATEKKKKMLSMSVSMTIENRETSPEITATAAEKDHVQNKQQESEYEQEEQLKLQQQNISKKRRQLRLMRRPKAMPKISLPLMASTSVSPSFLTSVSMNADDAASEGNLSGSTNGSASGTPYLSTASHSRKSRPNHNPKVTEYLFQWLMSHQHEPYPNDEEKRAMATDTGLSLNQINDWFINARRRYLEKPKHLDKPKKQH</sequence>
<reference evidence="7" key="1">
    <citation type="submission" date="2020-05" db="EMBL/GenBank/DDBJ databases">
        <title>Phylogenomic resolution of chytrid fungi.</title>
        <authorList>
            <person name="Stajich J.E."/>
            <person name="Amses K."/>
            <person name="Simmons R."/>
            <person name="Seto K."/>
            <person name="Myers J."/>
            <person name="Bonds A."/>
            <person name="Quandt C.A."/>
            <person name="Barry K."/>
            <person name="Liu P."/>
            <person name="Grigoriev I."/>
            <person name="Longcore J.E."/>
            <person name="James T.Y."/>
        </authorList>
    </citation>
    <scope>NUCLEOTIDE SEQUENCE</scope>
    <source>
        <strain evidence="7">JEL0513</strain>
    </source>
</reference>
<dbReference type="GO" id="GO:0006355">
    <property type="term" value="P:regulation of DNA-templated transcription"/>
    <property type="evidence" value="ECO:0007669"/>
    <property type="project" value="InterPro"/>
</dbReference>
<dbReference type="Pfam" id="PF05920">
    <property type="entry name" value="Homeobox_KN"/>
    <property type="match status" value="1"/>
</dbReference>
<dbReference type="InterPro" id="IPR008422">
    <property type="entry name" value="KN_HD"/>
</dbReference>
<name>A0AAD5T899_9FUNG</name>
<evidence type="ECO:0000256" key="4">
    <source>
        <dbReference type="PROSITE-ProRule" id="PRU00108"/>
    </source>
</evidence>
<feature type="region of interest" description="Disordered" evidence="5">
    <location>
        <begin position="657"/>
        <end position="692"/>
    </location>
</feature>
<dbReference type="InterPro" id="IPR050224">
    <property type="entry name" value="TALE_homeobox"/>
</dbReference>
<comment type="caution">
    <text evidence="7">The sequence shown here is derived from an EMBL/GenBank/DDBJ whole genome shotgun (WGS) entry which is preliminary data.</text>
</comment>
<dbReference type="SMART" id="SM00389">
    <property type="entry name" value="HOX"/>
    <property type="match status" value="1"/>
</dbReference>
<evidence type="ECO:0000313" key="7">
    <source>
        <dbReference type="EMBL" id="KAJ3136732.1"/>
    </source>
</evidence>
<evidence type="ECO:0000256" key="5">
    <source>
        <dbReference type="SAM" id="MobiDB-lite"/>
    </source>
</evidence>
<keyword evidence="2 4" id="KW-0371">Homeobox</keyword>
<feature type="DNA-binding region" description="Homeobox" evidence="4">
    <location>
        <begin position="684"/>
        <end position="746"/>
    </location>
</feature>
<evidence type="ECO:0000259" key="6">
    <source>
        <dbReference type="PROSITE" id="PS50071"/>
    </source>
</evidence>
<feature type="compositionally biased region" description="Polar residues" evidence="5">
    <location>
        <begin position="662"/>
        <end position="682"/>
    </location>
</feature>
<accession>A0AAD5T899</accession>
<comment type="subcellular location">
    <subcellularLocation>
        <location evidence="4">Nucleus</location>
    </subcellularLocation>
</comment>
<evidence type="ECO:0000256" key="1">
    <source>
        <dbReference type="ARBA" id="ARBA00023125"/>
    </source>
</evidence>
<gene>
    <name evidence="7" type="ORF">HK100_001434</name>
</gene>
<keyword evidence="1 4" id="KW-0238">DNA-binding</keyword>
<dbReference type="PANTHER" id="PTHR11850">
    <property type="entry name" value="HOMEOBOX PROTEIN TRANSCRIPTION FACTORS"/>
    <property type="match status" value="1"/>
</dbReference>
<dbReference type="CDD" id="cd00086">
    <property type="entry name" value="homeodomain"/>
    <property type="match status" value="1"/>
</dbReference>
<dbReference type="SUPFAM" id="SSF46689">
    <property type="entry name" value="Homeodomain-like"/>
    <property type="match status" value="1"/>
</dbReference>
<keyword evidence="8" id="KW-1185">Reference proteome</keyword>
<keyword evidence="3 4" id="KW-0539">Nucleus</keyword>
<dbReference type="GO" id="GO:0003677">
    <property type="term" value="F:DNA binding"/>
    <property type="evidence" value="ECO:0007669"/>
    <property type="project" value="UniProtKB-UniRule"/>
</dbReference>
<dbReference type="InterPro" id="IPR001356">
    <property type="entry name" value="HD"/>
</dbReference>
<organism evidence="7 8">
    <name type="scientific">Physocladia obscura</name>
    <dbReference type="NCBI Taxonomy" id="109957"/>
    <lineage>
        <taxon>Eukaryota</taxon>
        <taxon>Fungi</taxon>
        <taxon>Fungi incertae sedis</taxon>
        <taxon>Chytridiomycota</taxon>
        <taxon>Chytridiomycota incertae sedis</taxon>
        <taxon>Chytridiomycetes</taxon>
        <taxon>Chytridiales</taxon>
        <taxon>Chytriomycetaceae</taxon>
        <taxon>Physocladia</taxon>
    </lineage>
</organism>
<protein>
    <recommendedName>
        <fullName evidence="6">Homeobox domain-containing protein</fullName>
    </recommendedName>
</protein>
<proteinExistence type="predicted"/>
<dbReference type="InterPro" id="IPR009057">
    <property type="entry name" value="Homeodomain-like_sf"/>
</dbReference>